<reference evidence="1" key="1">
    <citation type="submission" date="2020-03" db="EMBL/GenBank/DDBJ databases">
        <title>The deep terrestrial virosphere.</title>
        <authorList>
            <person name="Holmfeldt K."/>
            <person name="Nilsson E."/>
            <person name="Simone D."/>
            <person name="Lopez-Fernandez M."/>
            <person name="Wu X."/>
            <person name="de Brujin I."/>
            <person name="Lundin D."/>
            <person name="Andersson A."/>
            <person name="Bertilsson S."/>
            <person name="Dopson M."/>
        </authorList>
    </citation>
    <scope>NUCLEOTIDE SEQUENCE</scope>
    <source>
        <strain evidence="1">TM448A00620</strain>
    </source>
</reference>
<evidence type="ECO:0000313" key="1">
    <source>
        <dbReference type="EMBL" id="QJA47199.1"/>
    </source>
</evidence>
<proteinExistence type="predicted"/>
<dbReference type="AlphaFoldDB" id="A0A6H1ZIA9"/>
<gene>
    <name evidence="1" type="ORF">TM448A00620_0001</name>
</gene>
<dbReference type="EMBL" id="MT144035">
    <property type="protein sequence ID" value="QJA47199.1"/>
    <property type="molecule type" value="Genomic_DNA"/>
</dbReference>
<name>A0A6H1ZIA9_9ZZZZ</name>
<sequence>MATFGGMIKGLGNMLQDMQPGISNAIKTLDAERQYKLDKQRQADLSGYYASMSEHLSGQREMQEKTFNAGQEQSRRAMIIQLASARGMDKDGVKKLREDFRRLKATTGEETLGMAAFEQAKELDEKGDYDEMQKAIKNSIETGVIGGRAEPFRKDIEKQLGERKKMTDLDVKYKQAMTNKVGQPDFEPIKMAIEMGKIPVYATGADGKPVFDIDGFPKVIGFEYTPEAKELIKQYVPKAKQDAKSEQQKLSRSAEEIRTRPNMPIEMETEKMLPFIEELTGQPMEDELKNLLIQSMLRKKEDEAYWATRPKLRENIKRLGY</sequence>
<accession>A0A6H1ZIA9</accession>
<organism evidence="1">
    <name type="scientific">viral metagenome</name>
    <dbReference type="NCBI Taxonomy" id="1070528"/>
    <lineage>
        <taxon>unclassified sequences</taxon>
        <taxon>metagenomes</taxon>
        <taxon>organismal metagenomes</taxon>
    </lineage>
</organism>
<protein>
    <submittedName>
        <fullName evidence="1">Uncharacterized protein</fullName>
    </submittedName>
</protein>